<accession>A0A0F9AR73</accession>
<evidence type="ECO:0000313" key="1">
    <source>
        <dbReference type="EMBL" id="KKL11935.1"/>
    </source>
</evidence>
<proteinExistence type="predicted"/>
<reference evidence="1" key="1">
    <citation type="journal article" date="2015" name="Nature">
        <title>Complex archaea that bridge the gap between prokaryotes and eukaryotes.</title>
        <authorList>
            <person name="Spang A."/>
            <person name="Saw J.H."/>
            <person name="Jorgensen S.L."/>
            <person name="Zaremba-Niedzwiedzka K."/>
            <person name="Martijn J."/>
            <person name="Lind A.E."/>
            <person name="van Eijk R."/>
            <person name="Schleper C."/>
            <person name="Guy L."/>
            <person name="Ettema T.J."/>
        </authorList>
    </citation>
    <scope>NUCLEOTIDE SEQUENCE</scope>
</reference>
<sequence length="74" mass="8418">MKEVFTFVAIVLAVLCFVLGTAALGSKVSCKAKTAEIRYQSDWGFFSGCRIKVEDGKWIPLERYYYRELGEGDR</sequence>
<dbReference type="EMBL" id="LAZR01041460">
    <property type="protein sequence ID" value="KKL11935.1"/>
    <property type="molecule type" value="Genomic_DNA"/>
</dbReference>
<protein>
    <submittedName>
        <fullName evidence="1">Uncharacterized protein</fullName>
    </submittedName>
</protein>
<organism evidence="1">
    <name type="scientific">marine sediment metagenome</name>
    <dbReference type="NCBI Taxonomy" id="412755"/>
    <lineage>
        <taxon>unclassified sequences</taxon>
        <taxon>metagenomes</taxon>
        <taxon>ecological metagenomes</taxon>
    </lineage>
</organism>
<name>A0A0F9AR73_9ZZZZ</name>
<comment type="caution">
    <text evidence="1">The sequence shown here is derived from an EMBL/GenBank/DDBJ whole genome shotgun (WGS) entry which is preliminary data.</text>
</comment>
<dbReference type="AlphaFoldDB" id="A0A0F9AR73"/>
<gene>
    <name evidence="1" type="ORF">LCGC14_2540820</name>
</gene>